<dbReference type="GO" id="GO:0043161">
    <property type="term" value="P:proteasome-mediated ubiquitin-dependent protein catabolic process"/>
    <property type="evidence" value="ECO:0007669"/>
    <property type="project" value="TreeGrafter"/>
</dbReference>
<organism evidence="1 2">
    <name type="scientific">Viridothelium virens</name>
    <name type="common">Speckled blister lichen</name>
    <name type="synonym">Trypethelium virens</name>
    <dbReference type="NCBI Taxonomy" id="1048519"/>
    <lineage>
        <taxon>Eukaryota</taxon>
        <taxon>Fungi</taxon>
        <taxon>Dikarya</taxon>
        <taxon>Ascomycota</taxon>
        <taxon>Pezizomycotina</taxon>
        <taxon>Dothideomycetes</taxon>
        <taxon>Dothideomycetes incertae sedis</taxon>
        <taxon>Trypetheliales</taxon>
        <taxon>Trypetheliaceae</taxon>
        <taxon>Viridothelium</taxon>
    </lineage>
</organism>
<accession>A0A6A6HIV6</accession>
<evidence type="ECO:0000313" key="2">
    <source>
        <dbReference type="Proteomes" id="UP000800092"/>
    </source>
</evidence>
<dbReference type="GO" id="GO:0000151">
    <property type="term" value="C:ubiquitin ligase complex"/>
    <property type="evidence" value="ECO:0007669"/>
    <property type="project" value="TreeGrafter"/>
</dbReference>
<dbReference type="GO" id="GO:0061630">
    <property type="term" value="F:ubiquitin protein ligase activity"/>
    <property type="evidence" value="ECO:0007669"/>
    <property type="project" value="TreeGrafter"/>
</dbReference>
<dbReference type="GO" id="GO:0031624">
    <property type="term" value="F:ubiquitin conjugating enzyme binding"/>
    <property type="evidence" value="ECO:0007669"/>
    <property type="project" value="TreeGrafter"/>
</dbReference>
<dbReference type="GO" id="GO:0005634">
    <property type="term" value="C:nucleus"/>
    <property type="evidence" value="ECO:0007669"/>
    <property type="project" value="TreeGrafter"/>
</dbReference>
<evidence type="ECO:0000313" key="1">
    <source>
        <dbReference type="EMBL" id="KAF2238075.1"/>
    </source>
</evidence>
<dbReference type="Proteomes" id="UP000800092">
    <property type="component" value="Unassembled WGS sequence"/>
</dbReference>
<reference evidence="1" key="1">
    <citation type="journal article" date="2020" name="Stud. Mycol.">
        <title>101 Dothideomycetes genomes: a test case for predicting lifestyles and emergence of pathogens.</title>
        <authorList>
            <person name="Haridas S."/>
            <person name="Albert R."/>
            <person name="Binder M."/>
            <person name="Bloem J."/>
            <person name="Labutti K."/>
            <person name="Salamov A."/>
            <person name="Andreopoulos B."/>
            <person name="Baker S."/>
            <person name="Barry K."/>
            <person name="Bills G."/>
            <person name="Bluhm B."/>
            <person name="Cannon C."/>
            <person name="Castanera R."/>
            <person name="Culley D."/>
            <person name="Daum C."/>
            <person name="Ezra D."/>
            <person name="Gonzalez J."/>
            <person name="Henrissat B."/>
            <person name="Kuo A."/>
            <person name="Liang C."/>
            <person name="Lipzen A."/>
            <person name="Lutzoni F."/>
            <person name="Magnuson J."/>
            <person name="Mondo S."/>
            <person name="Nolan M."/>
            <person name="Ohm R."/>
            <person name="Pangilinan J."/>
            <person name="Park H.-J."/>
            <person name="Ramirez L."/>
            <person name="Alfaro M."/>
            <person name="Sun H."/>
            <person name="Tritt A."/>
            <person name="Yoshinaga Y."/>
            <person name="Zwiers L.-H."/>
            <person name="Turgeon B."/>
            <person name="Goodwin S."/>
            <person name="Spatafora J."/>
            <person name="Crous P."/>
            <person name="Grigoriev I."/>
        </authorList>
    </citation>
    <scope>NUCLEOTIDE SEQUENCE</scope>
    <source>
        <strain evidence="1">Tuck. ex Michener</strain>
    </source>
</reference>
<dbReference type="GO" id="GO:0030332">
    <property type="term" value="F:cyclin binding"/>
    <property type="evidence" value="ECO:0007669"/>
    <property type="project" value="TreeGrafter"/>
</dbReference>
<dbReference type="AlphaFoldDB" id="A0A6A6HIV6"/>
<sequence length="213" mass="23653">MSSIQLYAELLVHIRAITFYGALHTEHNHETKVQLSADNEWITVSHEGQAASMRLPTTVEGGGNAALKLPTAPSKDITLRLQLEETSPGLLQLGKQQSGNVEPWTARSLSKETSLSCCDCGQLLLDKGRIQTWKDLPSENWVEMMEFWHCHKPAIEHQRENGDAASRKGYSASNKLWASTETGFVNTAHFLLAPEDCSGIEAKKVRIPFHSQC</sequence>
<name>A0A6A6HIV6_VIRVR</name>
<dbReference type="OrthoDB" id="386949at2759"/>
<dbReference type="GO" id="GO:0005829">
    <property type="term" value="C:cytosol"/>
    <property type="evidence" value="ECO:0007669"/>
    <property type="project" value="TreeGrafter"/>
</dbReference>
<dbReference type="Pfam" id="PF09814">
    <property type="entry name" value="HECT_2"/>
    <property type="match status" value="1"/>
</dbReference>
<dbReference type="EMBL" id="ML991777">
    <property type="protein sequence ID" value="KAF2238075.1"/>
    <property type="molecule type" value="Genomic_DNA"/>
</dbReference>
<dbReference type="PANTHER" id="PTHR31531">
    <property type="entry name" value="E3 UBIQUITIN-PROTEIN LIGASE E3D FAMILY MEMBER"/>
    <property type="match status" value="1"/>
</dbReference>
<dbReference type="InterPro" id="IPR019193">
    <property type="entry name" value="UBQ-conj_enz_E2-bd_prot"/>
</dbReference>
<dbReference type="GO" id="GO:0051865">
    <property type="term" value="P:protein autoubiquitination"/>
    <property type="evidence" value="ECO:0007669"/>
    <property type="project" value="TreeGrafter"/>
</dbReference>
<dbReference type="GO" id="GO:0006513">
    <property type="term" value="P:protein monoubiquitination"/>
    <property type="evidence" value="ECO:0007669"/>
    <property type="project" value="TreeGrafter"/>
</dbReference>
<dbReference type="PANTHER" id="PTHR31531:SF2">
    <property type="entry name" value="E3 UBIQUITIN-PROTEIN LIGASE E3D"/>
    <property type="match status" value="1"/>
</dbReference>
<gene>
    <name evidence="1" type="ORF">EV356DRAFT_508700</name>
</gene>
<proteinExistence type="predicted"/>
<evidence type="ECO:0008006" key="3">
    <source>
        <dbReference type="Google" id="ProtNLM"/>
    </source>
</evidence>
<keyword evidence="2" id="KW-1185">Reference proteome</keyword>
<dbReference type="GO" id="GO:0000209">
    <property type="term" value="P:protein polyubiquitination"/>
    <property type="evidence" value="ECO:0007669"/>
    <property type="project" value="TreeGrafter"/>
</dbReference>
<protein>
    <recommendedName>
        <fullName evidence="3">Ubiquitin-conjugating enzyme E2-binding protein</fullName>
    </recommendedName>
</protein>